<dbReference type="EMBL" id="LCHW01000001">
    <property type="protein sequence ID" value="KKT43427.1"/>
    <property type="molecule type" value="Genomic_DNA"/>
</dbReference>
<name>A0A0G1JHE1_9BACT</name>
<organism evidence="2 3">
    <name type="scientific">Candidatus Wolfebacteria bacterium GW2011_GWE2_44_13</name>
    <dbReference type="NCBI Taxonomy" id="1619017"/>
    <lineage>
        <taxon>Bacteria</taxon>
        <taxon>Candidatus Wolfeibacteriota</taxon>
    </lineage>
</organism>
<evidence type="ECO:0000313" key="2">
    <source>
        <dbReference type="EMBL" id="KKT43427.1"/>
    </source>
</evidence>
<protein>
    <submittedName>
        <fullName evidence="2">Uncharacterized protein</fullName>
    </submittedName>
</protein>
<dbReference type="Proteomes" id="UP000034051">
    <property type="component" value="Unassembled WGS sequence"/>
</dbReference>
<evidence type="ECO:0000313" key="3">
    <source>
        <dbReference type="Proteomes" id="UP000034051"/>
    </source>
</evidence>
<sequence>MSLDEMRGAGEHVTEMEKPSFEGARKDGNKAVR</sequence>
<feature type="region of interest" description="Disordered" evidence="1">
    <location>
        <begin position="1"/>
        <end position="33"/>
    </location>
</feature>
<proteinExistence type="predicted"/>
<evidence type="ECO:0000256" key="1">
    <source>
        <dbReference type="SAM" id="MobiDB-lite"/>
    </source>
</evidence>
<reference evidence="2 3" key="1">
    <citation type="journal article" date="2015" name="Nature">
        <title>rRNA introns, odd ribosomes, and small enigmatic genomes across a large radiation of phyla.</title>
        <authorList>
            <person name="Brown C.T."/>
            <person name="Hug L.A."/>
            <person name="Thomas B.C."/>
            <person name="Sharon I."/>
            <person name="Castelle C.J."/>
            <person name="Singh A."/>
            <person name="Wilkins M.J."/>
            <person name="Williams K.H."/>
            <person name="Banfield J.F."/>
        </authorList>
    </citation>
    <scope>NUCLEOTIDE SEQUENCE [LARGE SCALE GENOMIC DNA]</scope>
</reference>
<gene>
    <name evidence="2" type="ORF">UW32_C0001G0019</name>
</gene>
<accession>A0A0G1JHE1</accession>
<comment type="caution">
    <text evidence="2">The sequence shown here is derived from an EMBL/GenBank/DDBJ whole genome shotgun (WGS) entry which is preliminary data.</text>
</comment>
<dbReference type="AlphaFoldDB" id="A0A0G1JHE1"/>